<evidence type="ECO:0000256" key="1">
    <source>
        <dbReference type="ARBA" id="ARBA00004123"/>
    </source>
</evidence>
<dbReference type="AlphaFoldDB" id="A0A8K0UTI2"/>
<keyword evidence="4" id="KW-0862">Zinc</keyword>
<dbReference type="Proteomes" id="UP000813824">
    <property type="component" value="Unassembled WGS sequence"/>
</dbReference>
<feature type="compositionally biased region" description="Basic and acidic residues" evidence="6">
    <location>
        <begin position="115"/>
        <end position="147"/>
    </location>
</feature>
<dbReference type="SMART" id="SM01336">
    <property type="entry name" value="zf-PARP"/>
    <property type="match status" value="2"/>
</dbReference>
<comment type="subcellular location">
    <subcellularLocation>
        <location evidence="1">Nucleus</location>
    </subcellularLocation>
</comment>
<feature type="compositionally biased region" description="Basic residues" evidence="6">
    <location>
        <begin position="313"/>
        <end position="322"/>
    </location>
</feature>
<evidence type="ECO:0000313" key="8">
    <source>
        <dbReference type="EMBL" id="KAH8102246.1"/>
    </source>
</evidence>
<dbReference type="PROSITE" id="PS50064">
    <property type="entry name" value="ZF_PARP_2"/>
    <property type="match status" value="2"/>
</dbReference>
<dbReference type="GO" id="GO:0003677">
    <property type="term" value="F:DNA binding"/>
    <property type="evidence" value="ECO:0007669"/>
    <property type="project" value="InterPro"/>
</dbReference>
<accession>A0A8K0UTI2</accession>
<feature type="compositionally biased region" description="Low complexity" evidence="6">
    <location>
        <begin position="368"/>
        <end position="388"/>
    </location>
</feature>
<feature type="region of interest" description="Disordered" evidence="6">
    <location>
        <begin position="102"/>
        <end position="147"/>
    </location>
</feature>
<feature type="compositionally biased region" description="Acidic residues" evidence="6">
    <location>
        <begin position="282"/>
        <end position="293"/>
    </location>
</feature>
<proteinExistence type="predicted"/>
<feature type="compositionally biased region" description="Basic and acidic residues" evidence="6">
    <location>
        <begin position="225"/>
        <end position="255"/>
    </location>
</feature>
<evidence type="ECO:0000259" key="7">
    <source>
        <dbReference type="PROSITE" id="PS50064"/>
    </source>
</evidence>
<keyword evidence="9" id="KW-1185">Reference proteome</keyword>
<evidence type="ECO:0000256" key="6">
    <source>
        <dbReference type="SAM" id="MobiDB-lite"/>
    </source>
</evidence>
<feature type="region of interest" description="Disordered" evidence="6">
    <location>
        <begin position="216"/>
        <end position="414"/>
    </location>
</feature>
<keyword evidence="5" id="KW-0539">Nucleus</keyword>
<dbReference type="GO" id="GO:0008270">
    <property type="term" value="F:zinc ion binding"/>
    <property type="evidence" value="ECO:0007669"/>
    <property type="project" value="UniProtKB-KW"/>
</dbReference>
<feature type="compositionally biased region" description="Basic and acidic residues" evidence="6">
    <location>
        <begin position="263"/>
        <end position="272"/>
    </location>
</feature>
<dbReference type="OrthoDB" id="429950at2759"/>
<sequence>MSDDEGGGKKGGYRLEYASTGRAKCKGPKPCQGSPIEKGQLRVGSLVDFQGNTSFAWRHWGCTTSKIFDNMKKTLSEADELDGFEDLKPADQEKVRKAWEDGHVADEDAPAGAKKAGDDASDDEKPKKGKKAAAEKGGKKKAAESKEPAKGVFKFEYAASGRSKCKECNETIGKGFFRLGNEVDFRGNKSFAWQHFGCTSTTRVAKLVQSYDEPSAVEGFSDLQEGDKERVQRAWEEGAIPEDDKGPGEAIEVAKKKPAPRKKKDDDGEDRPKKRAKKAKDTEDEDEDMDDEEEKPKPKRGAAKKAAAEKPAPKKRAPAKKRAKDESEEGEDFGEELANVSGDDDEDERDAVESEEEEPTKKRKRAPAAKASSSKPAAKPASKTAAKPASKKAAKPSSSRAKKQAVEEEDEDED</sequence>
<keyword evidence="3" id="KW-0863">Zinc-finger</keyword>
<protein>
    <submittedName>
        <fullName evidence="8">Zf-PARP-domain-containing protein</fullName>
    </submittedName>
</protein>
<feature type="compositionally biased region" description="Acidic residues" evidence="6">
    <location>
        <begin position="326"/>
        <end position="335"/>
    </location>
</feature>
<dbReference type="Gene3D" id="3.30.1740.10">
    <property type="entry name" value="Zinc finger, PARP-type"/>
    <property type="match status" value="2"/>
</dbReference>
<evidence type="ECO:0000256" key="4">
    <source>
        <dbReference type="ARBA" id="ARBA00022833"/>
    </source>
</evidence>
<organism evidence="8 9">
    <name type="scientific">Cristinia sonorae</name>
    <dbReference type="NCBI Taxonomy" id="1940300"/>
    <lineage>
        <taxon>Eukaryota</taxon>
        <taxon>Fungi</taxon>
        <taxon>Dikarya</taxon>
        <taxon>Basidiomycota</taxon>
        <taxon>Agaricomycotina</taxon>
        <taxon>Agaricomycetes</taxon>
        <taxon>Agaricomycetidae</taxon>
        <taxon>Agaricales</taxon>
        <taxon>Pleurotineae</taxon>
        <taxon>Stephanosporaceae</taxon>
        <taxon>Cristinia</taxon>
    </lineage>
</organism>
<dbReference type="InterPro" id="IPR036957">
    <property type="entry name" value="Znf_PARP_sf"/>
</dbReference>
<dbReference type="EMBL" id="JAEVFJ010000010">
    <property type="protein sequence ID" value="KAH8102246.1"/>
    <property type="molecule type" value="Genomic_DNA"/>
</dbReference>
<reference evidence="8" key="1">
    <citation type="journal article" date="2021" name="New Phytol.">
        <title>Evolutionary innovations through gain and loss of genes in the ectomycorrhizal Boletales.</title>
        <authorList>
            <person name="Wu G."/>
            <person name="Miyauchi S."/>
            <person name="Morin E."/>
            <person name="Kuo A."/>
            <person name="Drula E."/>
            <person name="Varga T."/>
            <person name="Kohler A."/>
            <person name="Feng B."/>
            <person name="Cao Y."/>
            <person name="Lipzen A."/>
            <person name="Daum C."/>
            <person name="Hundley H."/>
            <person name="Pangilinan J."/>
            <person name="Johnson J."/>
            <person name="Barry K."/>
            <person name="LaButti K."/>
            <person name="Ng V."/>
            <person name="Ahrendt S."/>
            <person name="Min B."/>
            <person name="Choi I.G."/>
            <person name="Park H."/>
            <person name="Plett J.M."/>
            <person name="Magnuson J."/>
            <person name="Spatafora J.W."/>
            <person name="Nagy L.G."/>
            <person name="Henrissat B."/>
            <person name="Grigoriev I.V."/>
            <person name="Yang Z.L."/>
            <person name="Xu J."/>
            <person name="Martin F.M."/>
        </authorList>
    </citation>
    <scope>NUCLEOTIDE SEQUENCE</scope>
    <source>
        <strain evidence="8">KKN 215</strain>
    </source>
</reference>
<evidence type="ECO:0000313" key="9">
    <source>
        <dbReference type="Proteomes" id="UP000813824"/>
    </source>
</evidence>
<feature type="domain" description="PARP-type" evidence="7">
    <location>
        <begin position="153"/>
        <end position="239"/>
    </location>
</feature>
<feature type="compositionally biased region" description="Acidic residues" evidence="6">
    <location>
        <begin position="342"/>
        <end position="358"/>
    </location>
</feature>
<evidence type="ECO:0000256" key="3">
    <source>
        <dbReference type="ARBA" id="ARBA00022771"/>
    </source>
</evidence>
<dbReference type="SUPFAM" id="SSF57716">
    <property type="entry name" value="Glucocorticoid receptor-like (DNA-binding domain)"/>
    <property type="match status" value="2"/>
</dbReference>
<evidence type="ECO:0000256" key="2">
    <source>
        <dbReference type="ARBA" id="ARBA00022723"/>
    </source>
</evidence>
<gene>
    <name evidence="8" type="ORF">BXZ70DRAFT_63147</name>
</gene>
<dbReference type="GO" id="GO:0005634">
    <property type="term" value="C:nucleus"/>
    <property type="evidence" value="ECO:0007669"/>
    <property type="project" value="UniProtKB-SubCell"/>
</dbReference>
<dbReference type="Pfam" id="PF00645">
    <property type="entry name" value="zf-PARP"/>
    <property type="match status" value="2"/>
</dbReference>
<keyword evidence="2" id="KW-0479">Metal-binding</keyword>
<feature type="domain" description="PARP-type" evidence="7">
    <location>
        <begin position="13"/>
        <end position="103"/>
    </location>
</feature>
<dbReference type="InterPro" id="IPR001510">
    <property type="entry name" value="Znf_PARP"/>
</dbReference>
<comment type="caution">
    <text evidence="8">The sequence shown here is derived from an EMBL/GenBank/DDBJ whole genome shotgun (WGS) entry which is preliminary data.</text>
</comment>
<evidence type="ECO:0000256" key="5">
    <source>
        <dbReference type="ARBA" id="ARBA00023242"/>
    </source>
</evidence>
<name>A0A8K0UTI2_9AGAR</name>